<dbReference type="FunFam" id="3.30.420.40:FF:000095">
    <property type="entry name" value="Phosphotransferase"/>
    <property type="match status" value="1"/>
</dbReference>
<dbReference type="Gene3D" id="3.40.367.20">
    <property type="match status" value="1"/>
</dbReference>
<evidence type="ECO:0000256" key="14">
    <source>
        <dbReference type="RuleBase" id="RU362007"/>
    </source>
</evidence>
<dbReference type="Pfam" id="PF00349">
    <property type="entry name" value="Hexokinase_1"/>
    <property type="match status" value="1"/>
</dbReference>
<dbReference type="PANTHER" id="PTHR19443">
    <property type="entry name" value="HEXOKINASE"/>
    <property type="match status" value="1"/>
</dbReference>
<evidence type="ECO:0000313" key="18">
    <source>
        <dbReference type="RefSeq" id="XP_013390906.1"/>
    </source>
</evidence>
<keyword evidence="4 14" id="KW-0808">Transferase</keyword>
<dbReference type="SUPFAM" id="SSF53067">
    <property type="entry name" value="Actin-like ATPase domain"/>
    <property type="match status" value="2"/>
</dbReference>
<dbReference type="InterPro" id="IPR022672">
    <property type="entry name" value="Hexokinase_N"/>
</dbReference>
<evidence type="ECO:0000256" key="7">
    <source>
        <dbReference type="ARBA" id="ARBA00022840"/>
    </source>
</evidence>
<keyword evidence="8 14" id="KW-0324">Glycolysis</keyword>
<name>A0A1S3HZA7_LINAN</name>
<evidence type="ECO:0000256" key="1">
    <source>
        <dbReference type="ARBA" id="ARBA00004888"/>
    </source>
</evidence>
<dbReference type="STRING" id="7574.A0A1S3HZA7"/>
<dbReference type="Pfam" id="PF03727">
    <property type="entry name" value="Hexokinase_2"/>
    <property type="match status" value="1"/>
</dbReference>
<dbReference type="FunCoup" id="A0A1S3HZA7">
    <property type="interactions" value="578"/>
</dbReference>
<keyword evidence="5 14" id="KW-0547">Nucleotide-binding</keyword>
<evidence type="ECO:0000256" key="8">
    <source>
        <dbReference type="ARBA" id="ARBA00023152"/>
    </source>
</evidence>
<organism evidence="17 18">
    <name type="scientific">Lingula anatina</name>
    <name type="common">Brachiopod</name>
    <name type="synonym">Lingula unguis</name>
    <dbReference type="NCBI Taxonomy" id="7574"/>
    <lineage>
        <taxon>Eukaryota</taxon>
        <taxon>Metazoa</taxon>
        <taxon>Spiralia</taxon>
        <taxon>Lophotrochozoa</taxon>
        <taxon>Brachiopoda</taxon>
        <taxon>Linguliformea</taxon>
        <taxon>Lingulata</taxon>
        <taxon>Lingulida</taxon>
        <taxon>Linguloidea</taxon>
        <taxon>Lingulidae</taxon>
        <taxon>Lingula</taxon>
    </lineage>
</organism>
<feature type="domain" description="Hexokinase C-terminal" evidence="16">
    <location>
        <begin position="225"/>
        <end position="461"/>
    </location>
</feature>
<reference evidence="18" key="1">
    <citation type="submission" date="2025-08" db="UniProtKB">
        <authorList>
            <consortium name="RefSeq"/>
        </authorList>
    </citation>
    <scope>IDENTIFICATION</scope>
    <source>
        <tissue evidence="18">Gonads</tissue>
    </source>
</reference>
<accession>A0A1S3HZA7</accession>
<dbReference type="GO" id="GO:0008865">
    <property type="term" value="F:fructokinase activity"/>
    <property type="evidence" value="ECO:0007669"/>
    <property type="project" value="TreeGrafter"/>
</dbReference>
<evidence type="ECO:0000256" key="2">
    <source>
        <dbReference type="ARBA" id="ARBA00005028"/>
    </source>
</evidence>
<evidence type="ECO:0000256" key="12">
    <source>
        <dbReference type="ARBA" id="ARBA00050361"/>
    </source>
</evidence>
<dbReference type="PANTHER" id="PTHR19443:SF16">
    <property type="entry name" value="HEXOKINASE TYPE 1-RELATED"/>
    <property type="match status" value="1"/>
</dbReference>
<dbReference type="InParanoid" id="A0A1S3HZA7"/>
<evidence type="ECO:0000256" key="11">
    <source>
        <dbReference type="ARBA" id="ARBA00048160"/>
    </source>
</evidence>
<dbReference type="Proteomes" id="UP000085678">
    <property type="component" value="Unplaced"/>
</dbReference>
<dbReference type="CDD" id="cd24019">
    <property type="entry name" value="ASKHA_NBD_HK_meta"/>
    <property type="match status" value="1"/>
</dbReference>
<protein>
    <recommendedName>
        <fullName evidence="14">Phosphotransferase</fullName>
        <ecNumber evidence="14">2.7.1.-</ecNumber>
    </recommendedName>
</protein>
<comment type="similarity">
    <text evidence="3 14">Belongs to the hexokinase family.</text>
</comment>
<dbReference type="InterPro" id="IPR001312">
    <property type="entry name" value="Hexokinase"/>
</dbReference>
<comment type="pathway">
    <text evidence="1">Carbohydrate degradation; glycolysis; D-glyceraldehyde 3-phosphate and glycerone phosphate from D-glucose: step 1/4.</text>
</comment>
<dbReference type="GO" id="GO:0005524">
    <property type="term" value="F:ATP binding"/>
    <property type="evidence" value="ECO:0007669"/>
    <property type="project" value="UniProtKB-UniRule"/>
</dbReference>
<feature type="domain" description="Hexokinase N-terminal" evidence="15">
    <location>
        <begin position="25"/>
        <end position="218"/>
    </location>
</feature>
<dbReference type="OrthoDB" id="419537at2759"/>
<dbReference type="EC" id="2.7.1.-" evidence="14"/>
<dbReference type="AlphaFoldDB" id="A0A1S3HZA7"/>
<dbReference type="GO" id="GO:0006096">
    <property type="term" value="P:glycolytic process"/>
    <property type="evidence" value="ECO:0007669"/>
    <property type="project" value="UniProtKB-UniPathway"/>
</dbReference>
<keyword evidence="17" id="KW-1185">Reference proteome</keyword>
<keyword evidence="7 14" id="KW-0067">ATP-binding</keyword>
<dbReference type="GO" id="GO:0005536">
    <property type="term" value="F:D-glucose binding"/>
    <property type="evidence" value="ECO:0007669"/>
    <property type="project" value="InterPro"/>
</dbReference>
<evidence type="ECO:0000256" key="3">
    <source>
        <dbReference type="ARBA" id="ARBA00009225"/>
    </source>
</evidence>
<evidence type="ECO:0000256" key="10">
    <source>
        <dbReference type="ARBA" id="ARBA00047905"/>
    </source>
</evidence>
<comment type="catalytic activity">
    <reaction evidence="12">
        <text>D-mannose + ATP = D-mannose 6-phosphate + ADP + H(+)</text>
        <dbReference type="Rhea" id="RHEA:11028"/>
        <dbReference type="ChEBI" id="CHEBI:4208"/>
        <dbReference type="ChEBI" id="CHEBI:15378"/>
        <dbReference type="ChEBI" id="CHEBI:30616"/>
        <dbReference type="ChEBI" id="CHEBI:58735"/>
        <dbReference type="ChEBI" id="CHEBI:456216"/>
        <dbReference type="EC" id="2.7.1.1"/>
    </reaction>
    <physiologicalReaction direction="left-to-right" evidence="12">
        <dbReference type="Rhea" id="RHEA:11029"/>
    </physiologicalReaction>
</comment>
<comment type="function">
    <text evidence="13">Catalyzes the phosphorylation of various hexoses to hexose 6-phosphate.</text>
</comment>
<evidence type="ECO:0000256" key="5">
    <source>
        <dbReference type="ARBA" id="ARBA00022741"/>
    </source>
</evidence>
<evidence type="ECO:0000256" key="13">
    <source>
        <dbReference type="ARBA" id="ARBA00059457"/>
    </source>
</evidence>
<dbReference type="KEGG" id="lak:106159237"/>
<evidence type="ECO:0000256" key="6">
    <source>
        <dbReference type="ARBA" id="ARBA00022777"/>
    </source>
</evidence>
<evidence type="ECO:0000313" key="17">
    <source>
        <dbReference type="Proteomes" id="UP000085678"/>
    </source>
</evidence>
<evidence type="ECO:0000259" key="15">
    <source>
        <dbReference type="Pfam" id="PF00349"/>
    </source>
</evidence>
<sequence length="475" mass="53400">MTSGMMAPLDRFRSWVKRRVKQWKVERIVEELKLSDVQLRKVMQLLDDEMNKGLCKGTNPNAAIKMFPTYVRSIPDGTEEGNYLALDLGGTNFRVLLIRLNGSEVSMRSKIFLVPNFIMTGTAEELFDHIAECISKFMHEEGIADQKLPLGFTFSFPCKQEGLARARLSQWTKGFKVSGVEGEDIVRLLHEAIERRDDIDVECVAVINDTVGAQISCAHEDRNCQIGLILGTGSNACYMEQLDKVETWDGDERAPRQVIINTEWGAFGDNGVLDFIRTQYDQELDAKFSVNPGKQLYEKMMSGMYLGELARLYLERLVNEGLLFEGQSSDLLSTPGRFYTKYISEIESDKRDDFKNTKSVLEYDLGIENYSNADCHYVQYVCSLVSSRAAHLASCGCAVLLNRVARPSVTIAVDGSLYRFHPKFGDIMEQKVSQLVNKGLKFKIMLSHDGSGKGAALVAAVACRIRDEQKRNGLI</sequence>
<comment type="catalytic activity">
    <reaction evidence="10">
        <text>D-fructose + ATP = D-fructose 6-phosphate + ADP + H(+)</text>
        <dbReference type="Rhea" id="RHEA:16125"/>
        <dbReference type="ChEBI" id="CHEBI:15378"/>
        <dbReference type="ChEBI" id="CHEBI:30616"/>
        <dbReference type="ChEBI" id="CHEBI:37721"/>
        <dbReference type="ChEBI" id="CHEBI:61527"/>
        <dbReference type="ChEBI" id="CHEBI:456216"/>
        <dbReference type="EC" id="2.7.1.1"/>
    </reaction>
    <physiologicalReaction direction="left-to-right" evidence="10">
        <dbReference type="Rhea" id="RHEA:16126"/>
    </physiologicalReaction>
</comment>
<dbReference type="GO" id="GO:0006006">
    <property type="term" value="P:glucose metabolic process"/>
    <property type="evidence" value="ECO:0007669"/>
    <property type="project" value="TreeGrafter"/>
</dbReference>
<evidence type="ECO:0000256" key="4">
    <source>
        <dbReference type="ARBA" id="ARBA00022679"/>
    </source>
</evidence>
<dbReference type="GO" id="GO:0019158">
    <property type="term" value="F:mannokinase activity"/>
    <property type="evidence" value="ECO:0007669"/>
    <property type="project" value="RHEA"/>
</dbReference>
<dbReference type="GO" id="GO:0004340">
    <property type="term" value="F:glucokinase activity"/>
    <property type="evidence" value="ECO:0007669"/>
    <property type="project" value="TreeGrafter"/>
</dbReference>
<dbReference type="Gene3D" id="3.30.420.40">
    <property type="match status" value="1"/>
</dbReference>
<evidence type="ECO:0000256" key="9">
    <source>
        <dbReference type="ARBA" id="ARBA00044613"/>
    </source>
</evidence>
<dbReference type="RefSeq" id="XP_013390906.1">
    <property type="nucleotide sequence ID" value="XM_013535452.1"/>
</dbReference>
<dbReference type="GO" id="GO:0005739">
    <property type="term" value="C:mitochondrion"/>
    <property type="evidence" value="ECO:0007669"/>
    <property type="project" value="TreeGrafter"/>
</dbReference>
<comment type="catalytic activity">
    <reaction evidence="11">
        <text>D-glucose + ATP = D-glucose 6-phosphate + ADP + H(+)</text>
        <dbReference type="Rhea" id="RHEA:17825"/>
        <dbReference type="ChEBI" id="CHEBI:4167"/>
        <dbReference type="ChEBI" id="CHEBI:15378"/>
        <dbReference type="ChEBI" id="CHEBI:30616"/>
        <dbReference type="ChEBI" id="CHEBI:61548"/>
        <dbReference type="ChEBI" id="CHEBI:456216"/>
        <dbReference type="EC" id="2.7.1.1"/>
    </reaction>
    <physiologicalReaction direction="left-to-right" evidence="11">
        <dbReference type="Rhea" id="RHEA:17826"/>
    </physiologicalReaction>
</comment>
<dbReference type="InterPro" id="IPR022673">
    <property type="entry name" value="Hexokinase_C"/>
</dbReference>
<dbReference type="GO" id="GO:0001678">
    <property type="term" value="P:intracellular glucose homeostasis"/>
    <property type="evidence" value="ECO:0007669"/>
    <property type="project" value="InterPro"/>
</dbReference>
<dbReference type="GO" id="GO:0005829">
    <property type="term" value="C:cytosol"/>
    <property type="evidence" value="ECO:0007669"/>
    <property type="project" value="TreeGrafter"/>
</dbReference>
<dbReference type="PROSITE" id="PS51748">
    <property type="entry name" value="HEXOKINASE_2"/>
    <property type="match status" value="1"/>
</dbReference>
<proteinExistence type="inferred from homology"/>
<gene>
    <name evidence="18" type="primary">LOC106159237</name>
</gene>
<comment type="pathway">
    <text evidence="2">Carbohydrate metabolism; hexose metabolism.</text>
</comment>
<dbReference type="UniPathway" id="UPA00242"/>
<evidence type="ECO:0000259" key="16">
    <source>
        <dbReference type="Pfam" id="PF03727"/>
    </source>
</evidence>
<dbReference type="GeneID" id="106159237"/>
<comment type="catalytic activity">
    <reaction evidence="9">
        <text>a D-hexose + ATP = a D-hexose 6-phosphate + ADP + H(+)</text>
        <dbReference type="Rhea" id="RHEA:22740"/>
        <dbReference type="ChEBI" id="CHEBI:4194"/>
        <dbReference type="ChEBI" id="CHEBI:15378"/>
        <dbReference type="ChEBI" id="CHEBI:30616"/>
        <dbReference type="ChEBI" id="CHEBI:229467"/>
        <dbReference type="ChEBI" id="CHEBI:456216"/>
        <dbReference type="EC" id="2.7.1.1"/>
    </reaction>
    <physiologicalReaction direction="left-to-right" evidence="9">
        <dbReference type="Rhea" id="RHEA:22741"/>
    </physiologicalReaction>
</comment>
<keyword evidence="6 14" id="KW-0418">Kinase</keyword>
<dbReference type="InterPro" id="IPR043129">
    <property type="entry name" value="ATPase_NBD"/>
</dbReference>
<dbReference type="UniPathway" id="UPA00109">
    <property type="reaction ID" value="UER00180"/>
</dbReference>
<dbReference type="FunFam" id="3.40.367.20:FF:000005">
    <property type="entry name" value="Phosphotransferase"/>
    <property type="match status" value="1"/>
</dbReference>
<dbReference type="PRINTS" id="PR00475">
    <property type="entry name" value="HEXOKINASE"/>
</dbReference>